<sequence>MRIAFLFLVVFLTATHSRIKKQHGDKLVAMLASPLNKDKIALAASKKIKDKNDVMLARSKANVVHRARDIERNLNDVGEIVDKFLANKKSDKEAYRIDPVLNVLRRARTDTRRAKNDDEDYSNGTESTSSSQELKDWKYEWNEQWLKKKLEALNGTRNKGDLVNMVAARPWGVPCGDPHQHDMPWGTCMLAAECDGEYRIYRGDRFCGRTHFVCCALQLNMYDMNQGFDVSFEDSSIQTDSTEKRHRQMGSKERRRKRRERDRRRRKRDREVRKRNIRRKINKIVREVQRILNRSYRNATTVRKKKTKTLKKFIKYLKKKYRMDRDTVKDIHEIQLIRIDYNLMQKLKQISALNNRFMNNDTFRKIVLQGEMTYNGARMLIEAYPELSAQIKLDKTRRSGGKTPEDYLNYDVEYGMLYY</sequence>
<comment type="caution">
    <text evidence="1">The sequence shown here is derived from an EMBL/GenBank/DDBJ whole genome shotgun (WGS) entry which is preliminary data.</text>
</comment>
<organism evidence="1 2">
    <name type="scientific">Choristoneura fumiferana</name>
    <name type="common">Spruce budworm moth</name>
    <name type="synonym">Archips fumiferana</name>
    <dbReference type="NCBI Taxonomy" id="7141"/>
    <lineage>
        <taxon>Eukaryota</taxon>
        <taxon>Metazoa</taxon>
        <taxon>Ecdysozoa</taxon>
        <taxon>Arthropoda</taxon>
        <taxon>Hexapoda</taxon>
        <taxon>Insecta</taxon>
        <taxon>Pterygota</taxon>
        <taxon>Neoptera</taxon>
        <taxon>Endopterygota</taxon>
        <taxon>Lepidoptera</taxon>
        <taxon>Glossata</taxon>
        <taxon>Ditrysia</taxon>
        <taxon>Tortricoidea</taxon>
        <taxon>Tortricidae</taxon>
        <taxon>Tortricinae</taxon>
        <taxon>Choristoneura</taxon>
    </lineage>
</organism>
<evidence type="ECO:0000313" key="2">
    <source>
        <dbReference type="Proteomes" id="UP001064048"/>
    </source>
</evidence>
<proteinExistence type="predicted"/>
<keyword evidence="2" id="KW-1185">Reference proteome</keyword>
<gene>
    <name evidence="1" type="ORF">MSG28_006737</name>
</gene>
<reference evidence="1 2" key="1">
    <citation type="journal article" date="2022" name="Genome Biol. Evol.">
        <title>The Spruce Budworm Genome: Reconstructing the Evolutionary History of Antifreeze Proteins.</title>
        <authorList>
            <person name="Beliveau C."/>
            <person name="Gagne P."/>
            <person name="Picq S."/>
            <person name="Vernygora O."/>
            <person name="Keeling C.I."/>
            <person name="Pinkney K."/>
            <person name="Doucet D."/>
            <person name="Wen F."/>
            <person name="Johnston J.S."/>
            <person name="Maaroufi H."/>
            <person name="Boyle B."/>
            <person name="Laroche J."/>
            <person name="Dewar K."/>
            <person name="Juretic N."/>
            <person name="Blackburn G."/>
            <person name="Nisole A."/>
            <person name="Brunet B."/>
            <person name="Brandao M."/>
            <person name="Lumley L."/>
            <person name="Duan J."/>
            <person name="Quan G."/>
            <person name="Lucarotti C.J."/>
            <person name="Roe A.D."/>
            <person name="Sperling F.A.H."/>
            <person name="Levesque R.C."/>
            <person name="Cusson M."/>
        </authorList>
    </citation>
    <scope>NUCLEOTIDE SEQUENCE [LARGE SCALE GENOMIC DNA]</scope>
    <source>
        <strain evidence="1">Glfc:IPQL:Cfum</strain>
    </source>
</reference>
<name>A0ACC0JKY6_CHOFU</name>
<dbReference type="Proteomes" id="UP001064048">
    <property type="component" value="Chromosome 11"/>
</dbReference>
<protein>
    <submittedName>
        <fullName evidence="1">Uncharacterized protein</fullName>
    </submittedName>
</protein>
<accession>A0ACC0JKY6</accession>
<evidence type="ECO:0000313" key="1">
    <source>
        <dbReference type="EMBL" id="KAI8424805.1"/>
    </source>
</evidence>
<dbReference type="EMBL" id="CM046111">
    <property type="protein sequence ID" value="KAI8424805.1"/>
    <property type="molecule type" value="Genomic_DNA"/>
</dbReference>